<evidence type="ECO:0000313" key="5">
    <source>
        <dbReference type="Proteomes" id="UP000078555"/>
    </source>
</evidence>
<feature type="region of interest" description="Disordered" evidence="1">
    <location>
        <begin position="290"/>
        <end position="313"/>
    </location>
</feature>
<organism evidence="3 4">
    <name type="scientific">Plasmodium ovale wallikeri</name>
    <dbReference type="NCBI Taxonomy" id="864142"/>
    <lineage>
        <taxon>Eukaryota</taxon>
        <taxon>Sar</taxon>
        <taxon>Alveolata</taxon>
        <taxon>Apicomplexa</taxon>
        <taxon>Aconoidasida</taxon>
        <taxon>Haemosporida</taxon>
        <taxon>Plasmodiidae</taxon>
        <taxon>Plasmodium</taxon>
        <taxon>Plasmodium (Plasmodium)</taxon>
    </lineage>
</organism>
<reference evidence="3" key="2">
    <citation type="submission" date="2016-05" db="EMBL/GenBank/DDBJ databases">
        <authorList>
            <person name="Lavstsen T."/>
            <person name="Jespersen J.S."/>
        </authorList>
    </citation>
    <scope>NUCLEOTIDE SEQUENCE [LARGE SCALE GENOMIC DNA]</scope>
</reference>
<dbReference type="Proteomes" id="UP000078550">
    <property type="component" value="Unassembled WGS sequence"/>
</dbReference>
<feature type="compositionally biased region" description="Gly residues" evidence="1">
    <location>
        <begin position="141"/>
        <end position="172"/>
    </location>
</feature>
<evidence type="ECO:0000313" key="4">
    <source>
        <dbReference type="Proteomes" id="UP000078550"/>
    </source>
</evidence>
<evidence type="ECO:0000313" key="2">
    <source>
        <dbReference type="EMBL" id="SBT38586.1"/>
    </source>
</evidence>
<dbReference type="Proteomes" id="UP000078555">
    <property type="component" value="Unassembled WGS sequence"/>
</dbReference>
<feature type="compositionally biased region" description="Acidic residues" evidence="1">
    <location>
        <begin position="290"/>
        <end position="304"/>
    </location>
</feature>
<name>A0A1A8Z5V0_PLAOA</name>
<keyword evidence="5" id="KW-1185">Reference proteome</keyword>
<accession>A0A1A8Z5V0</accession>
<dbReference type="EMBL" id="FLRE01000144">
    <property type="protein sequence ID" value="SBT39228.1"/>
    <property type="molecule type" value="Genomic_DNA"/>
</dbReference>
<gene>
    <name evidence="2" type="ORF">POVWA1_038350</name>
    <name evidence="3" type="ORF">POVWA2_037320</name>
</gene>
<reference evidence="4 5" key="1">
    <citation type="submission" date="2016-05" db="EMBL/GenBank/DDBJ databases">
        <authorList>
            <person name="Naeem Raeece"/>
        </authorList>
    </citation>
    <scope>NUCLEOTIDE SEQUENCE [LARGE SCALE GENOMIC DNA]</scope>
</reference>
<protein>
    <submittedName>
        <fullName evidence="3">Uncharacterized protein</fullName>
    </submittedName>
</protein>
<sequence length="597" mass="68523">MMPLLQSGHISAQYCAHRLHGHHDTVPLRTRTMKRGEETQEDLSESVEKKKKAKTFAHSYEGKKYIFCKRNNFSNLGGVLIEKNLFLINFLLSVKYNEEKKKKEKGEDDNCGEETESGELRMYYLTQGERVFINREEGVGREGSSGEGSGGEGGSGEGSGGEGRSGEGGSGEGTCNGENYGRGCLQGDYCNMTRLFSRNADVLLANDFFFYVKNYVHNTLSNVDICTQDKLNESFFEFFSVFKNKKKKIYFEPPQEDLLSDIYCDVSHASEDSDYDYFYEKANQLNDCEVEGEDDDVGDTEDGEVASGEAPQHELADEVTDLGDVCLVANLSKKLDSAYFQRRSTMSEDGERKKKRSKDEKFVKYMCRCCRTEMSHISDEGNCNSVVFPPRGSNVCLLQMFISNLTKRELLFWAQVKDCIEHFLGNIKTSILYRDMCNYVEIPYVEIMDKIEKSSVQDTYLKFVKKKKKIISLKKEQKSIKCLFEKTLNSVRISVKYMLLSPNDKFTYFFKDVIHKYKKYMKKKIFGNFTMDDTLKKCNEHSAHSIHNHLNPIVVKNYSKKNYDFSILVHHIHLEEYGYKPKSIELSEVGYVTPHIS</sequence>
<evidence type="ECO:0000256" key="1">
    <source>
        <dbReference type="SAM" id="MobiDB-lite"/>
    </source>
</evidence>
<proteinExistence type="predicted"/>
<dbReference type="EMBL" id="FLRD01000108">
    <property type="protein sequence ID" value="SBT38586.1"/>
    <property type="molecule type" value="Genomic_DNA"/>
</dbReference>
<feature type="region of interest" description="Disordered" evidence="1">
    <location>
        <begin position="139"/>
        <end position="172"/>
    </location>
</feature>
<dbReference type="AlphaFoldDB" id="A0A1A8Z5V0"/>
<evidence type="ECO:0000313" key="3">
    <source>
        <dbReference type="EMBL" id="SBT39228.1"/>
    </source>
</evidence>